<reference evidence="3" key="1">
    <citation type="submission" date="2020-05" db="EMBL/GenBank/DDBJ databases">
        <title>Phylogenomic resolution of chytrid fungi.</title>
        <authorList>
            <person name="Stajich J.E."/>
            <person name="Amses K."/>
            <person name="Simmons R."/>
            <person name="Seto K."/>
            <person name="Myers J."/>
            <person name="Bonds A."/>
            <person name="Quandt C.A."/>
            <person name="Barry K."/>
            <person name="Liu P."/>
            <person name="Grigoriev I."/>
            <person name="Longcore J.E."/>
            <person name="James T.Y."/>
        </authorList>
    </citation>
    <scope>NUCLEOTIDE SEQUENCE</scope>
    <source>
        <strain evidence="3">JEL0476</strain>
    </source>
</reference>
<evidence type="ECO:0000256" key="1">
    <source>
        <dbReference type="SAM" id="MobiDB-lite"/>
    </source>
</evidence>
<dbReference type="GO" id="GO:0005789">
    <property type="term" value="C:endoplasmic reticulum membrane"/>
    <property type="evidence" value="ECO:0007669"/>
    <property type="project" value="TreeGrafter"/>
</dbReference>
<gene>
    <name evidence="3" type="ORF">HK099_001597</name>
</gene>
<dbReference type="GO" id="GO:0140268">
    <property type="term" value="C:endoplasmic reticulum-plasma membrane contact site"/>
    <property type="evidence" value="ECO:0007669"/>
    <property type="project" value="TreeGrafter"/>
</dbReference>
<evidence type="ECO:0000313" key="4">
    <source>
        <dbReference type="Proteomes" id="UP001211065"/>
    </source>
</evidence>
<dbReference type="Pfam" id="PF02893">
    <property type="entry name" value="GRAM"/>
    <property type="match status" value="1"/>
</dbReference>
<feature type="region of interest" description="Disordered" evidence="1">
    <location>
        <begin position="151"/>
        <end position="186"/>
    </location>
</feature>
<dbReference type="GO" id="GO:0005886">
    <property type="term" value="C:plasma membrane"/>
    <property type="evidence" value="ECO:0007669"/>
    <property type="project" value="TreeGrafter"/>
</dbReference>
<evidence type="ECO:0000259" key="2">
    <source>
        <dbReference type="SMART" id="SM00568"/>
    </source>
</evidence>
<dbReference type="CDD" id="cd13220">
    <property type="entry name" value="PH-GRAM_GRAMDC"/>
    <property type="match status" value="1"/>
</dbReference>
<comment type="caution">
    <text evidence="3">The sequence shown here is derived from an EMBL/GenBank/DDBJ whole genome shotgun (WGS) entry which is preliminary data.</text>
</comment>
<dbReference type="Gene3D" id="2.30.29.30">
    <property type="entry name" value="Pleckstrin-homology domain (PH domain)/Phosphotyrosine-binding domain (PTB)"/>
    <property type="match status" value="1"/>
</dbReference>
<dbReference type="InterPro" id="IPR004182">
    <property type="entry name" value="GRAM"/>
</dbReference>
<feature type="compositionally biased region" description="Basic and acidic residues" evidence="1">
    <location>
        <begin position="151"/>
        <end position="176"/>
    </location>
</feature>
<sequence length="353" mass="40602">MSAPVFKHSHKLLTTFKPDHATKNVNLMHINNDTRLKNNQNSNLINHFTLPKNNVARRFSNILLKVTTDTDYSTDFLNIPYDISSNDNDTTDNTPVHPFQPSLDVNFEISQNNSDSTKNIRRKSISLPVNEQKKIGELQEEKDALKENLEEKNLLLKEESKTPKSSIEKEGTRSSEKGGNLNNQGDLLGEEVNLRKKSIKTCLNDTHIGLRTSRVFSESNRSLASHEKRNKEVHKLFKNLPEDDYYVDDFKCALQKDILLQGCLFLTERHFCFYAKIFGFVTTLVIPISEVQVIEKKLTLRIPNAISLNTKNSWYFFTSFISRDIAFKKMDTLFREVNDLEDAQSLPNSNLEE</sequence>
<dbReference type="SMART" id="SM00568">
    <property type="entry name" value="GRAM"/>
    <property type="match status" value="1"/>
</dbReference>
<dbReference type="GO" id="GO:0032366">
    <property type="term" value="P:intracellular sterol transport"/>
    <property type="evidence" value="ECO:0007669"/>
    <property type="project" value="TreeGrafter"/>
</dbReference>
<evidence type="ECO:0000313" key="3">
    <source>
        <dbReference type="EMBL" id="KAJ3203157.1"/>
    </source>
</evidence>
<organism evidence="3 4">
    <name type="scientific">Clydaea vesicula</name>
    <dbReference type="NCBI Taxonomy" id="447962"/>
    <lineage>
        <taxon>Eukaryota</taxon>
        <taxon>Fungi</taxon>
        <taxon>Fungi incertae sedis</taxon>
        <taxon>Chytridiomycota</taxon>
        <taxon>Chytridiomycota incertae sedis</taxon>
        <taxon>Chytridiomycetes</taxon>
        <taxon>Lobulomycetales</taxon>
        <taxon>Lobulomycetaceae</taxon>
        <taxon>Clydaea</taxon>
    </lineage>
</organism>
<keyword evidence="4" id="KW-1185">Reference proteome</keyword>
<feature type="domain" description="GRAM" evidence="2">
    <location>
        <begin position="231"/>
        <end position="298"/>
    </location>
</feature>
<dbReference type="AlphaFoldDB" id="A0AAD5XSA7"/>
<feature type="non-terminal residue" evidence="3">
    <location>
        <position position="353"/>
    </location>
</feature>
<dbReference type="InterPro" id="IPR011993">
    <property type="entry name" value="PH-like_dom_sf"/>
</dbReference>
<protein>
    <recommendedName>
        <fullName evidence="2">GRAM domain-containing protein</fullName>
    </recommendedName>
</protein>
<dbReference type="PANTHER" id="PTHR23319:SF4">
    <property type="entry name" value="GRAM DOMAIN CONTAINING 1B, ISOFORM E"/>
    <property type="match status" value="1"/>
</dbReference>
<name>A0AAD5XSA7_9FUNG</name>
<dbReference type="PANTHER" id="PTHR23319">
    <property type="entry name" value="GRAM DOMAIN CONTAINING 1B, ISOFORM E"/>
    <property type="match status" value="1"/>
</dbReference>
<dbReference type="GO" id="GO:0120015">
    <property type="term" value="F:sterol transfer activity"/>
    <property type="evidence" value="ECO:0007669"/>
    <property type="project" value="TreeGrafter"/>
</dbReference>
<dbReference type="Proteomes" id="UP001211065">
    <property type="component" value="Unassembled WGS sequence"/>
</dbReference>
<accession>A0AAD5XSA7</accession>
<dbReference type="InterPro" id="IPR051482">
    <property type="entry name" value="Cholesterol_transport"/>
</dbReference>
<dbReference type="GO" id="GO:0032934">
    <property type="term" value="F:sterol binding"/>
    <property type="evidence" value="ECO:0007669"/>
    <property type="project" value="TreeGrafter"/>
</dbReference>
<proteinExistence type="predicted"/>
<dbReference type="EMBL" id="JADGJW010001468">
    <property type="protein sequence ID" value="KAJ3203157.1"/>
    <property type="molecule type" value="Genomic_DNA"/>
</dbReference>